<keyword evidence="5 7" id="KW-1133">Transmembrane helix</keyword>
<accession>A0AAP2GMQ5</accession>
<evidence type="ECO:0000256" key="5">
    <source>
        <dbReference type="ARBA" id="ARBA00022989"/>
    </source>
</evidence>
<feature type="transmembrane region" description="Helical" evidence="7">
    <location>
        <begin position="330"/>
        <end position="349"/>
    </location>
</feature>
<organism evidence="9 10">
    <name type="scientific">Chryseosolibacter histidini</name>
    <dbReference type="NCBI Taxonomy" id="2782349"/>
    <lineage>
        <taxon>Bacteria</taxon>
        <taxon>Pseudomonadati</taxon>
        <taxon>Bacteroidota</taxon>
        <taxon>Cytophagia</taxon>
        <taxon>Cytophagales</taxon>
        <taxon>Chryseotaleaceae</taxon>
        <taxon>Chryseosolibacter</taxon>
    </lineage>
</organism>
<dbReference type="InterPro" id="IPR006153">
    <property type="entry name" value="Cation/H_exchanger_TM"/>
</dbReference>
<name>A0AAP2GMQ5_9BACT</name>
<dbReference type="GO" id="GO:1902600">
    <property type="term" value="P:proton transmembrane transport"/>
    <property type="evidence" value="ECO:0007669"/>
    <property type="project" value="InterPro"/>
</dbReference>
<keyword evidence="3" id="KW-0813">Transport</keyword>
<evidence type="ECO:0000256" key="6">
    <source>
        <dbReference type="ARBA" id="ARBA00023136"/>
    </source>
</evidence>
<comment type="similarity">
    <text evidence="2">Belongs to the monovalent cation:proton antiporter 2 (CPA2) transporter (TC 2.A.37) family.</text>
</comment>
<feature type="domain" description="Cation/H+ exchanger transmembrane" evidence="8">
    <location>
        <begin position="20"/>
        <end position="381"/>
    </location>
</feature>
<keyword evidence="4 7" id="KW-0812">Transmembrane</keyword>
<proteinExistence type="inferred from homology"/>
<feature type="transmembrane region" description="Helical" evidence="7">
    <location>
        <begin position="184"/>
        <end position="203"/>
    </location>
</feature>
<comment type="caution">
    <text evidence="9">The sequence shown here is derived from an EMBL/GenBank/DDBJ whole genome shotgun (WGS) entry which is preliminary data.</text>
</comment>
<dbReference type="Pfam" id="PF00999">
    <property type="entry name" value="Na_H_Exchanger"/>
    <property type="match status" value="1"/>
</dbReference>
<evidence type="ECO:0000259" key="8">
    <source>
        <dbReference type="Pfam" id="PF00999"/>
    </source>
</evidence>
<dbReference type="InterPro" id="IPR038770">
    <property type="entry name" value="Na+/solute_symporter_sf"/>
</dbReference>
<evidence type="ECO:0000256" key="4">
    <source>
        <dbReference type="ARBA" id="ARBA00022692"/>
    </source>
</evidence>
<evidence type="ECO:0000256" key="1">
    <source>
        <dbReference type="ARBA" id="ARBA00004141"/>
    </source>
</evidence>
<evidence type="ECO:0000256" key="7">
    <source>
        <dbReference type="SAM" id="Phobius"/>
    </source>
</evidence>
<dbReference type="PANTHER" id="PTHR42751:SF3">
    <property type="entry name" value="SODIUM_GLUTAMATE SYMPORTER"/>
    <property type="match status" value="1"/>
</dbReference>
<feature type="transmembrane region" description="Helical" evidence="7">
    <location>
        <begin position="297"/>
        <end position="318"/>
    </location>
</feature>
<reference evidence="9 10" key="1">
    <citation type="submission" date="2021-05" db="EMBL/GenBank/DDBJ databases">
        <title>A Polyphasic approach of four new species of the genus Ohtaekwangia: Ohtaekwangia histidinii sp. nov., Ohtaekwangia cretensis sp. nov., Ohtaekwangia indiensis sp. nov., Ohtaekwangia reichenbachii sp. nov. from diverse environment.</title>
        <authorList>
            <person name="Octaviana S."/>
        </authorList>
    </citation>
    <scope>NUCLEOTIDE SEQUENCE [LARGE SCALE GENOMIC DNA]</scope>
    <source>
        <strain evidence="9 10">PWU4</strain>
    </source>
</reference>
<feature type="transmembrane region" description="Helical" evidence="7">
    <location>
        <begin position="92"/>
        <end position="109"/>
    </location>
</feature>
<dbReference type="Proteomes" id="UP001319200">
    <property type="component" value="Unassembled WGS sequence"/>
</dbReference>
<comment type="subcellular location">
    <subcellularLocation>
        <location evidence="1">Membrane</location>
        <topology evidence="1">Multi-pass membrane protein</topology>
    </subcellularLocation>
</comment>
<sequence length="407" mass="45153">MILAYFDSQTLLQSIAGMLLSILLLSWLLKRFRQPYFVAYILAGILLGPHCLKLFTDVHTIAQIGSLGLIIQMFFIGAEIEVPSLIKNIKTLTIGTAVQLLLSMAFILLVGSQLEWSSAKIVLFGFIVSLSSSAIILEYLHKNKEIHTRLGTITTGILILQDFLIVPMIMVLNFLGKGESDPSALIIGSIVTILFVLFLRNVVLKKSIRLPFAADFQPDHELQVFIGLSLCFGFAWITSLLHLSAALGAMFAGMTISQTRSTRWLDRSLVPFRIFFLSLFFFSVGLQIDVHFVSDNFSLIMTLVLSILLINSGINTLVFRLLRETWKNSVYAGALLSQIGEFSLILCIVAKELKLVDDFSFQLTLAVISITMLLTSAWIGIIRAFLFRGPGEATATDVAEENLHAKL</sequence>
<evidence type="ECO:0000256" key="2">
    <source>
        <dbReference type="ARBA" id="ARBA00005551"/>
    </source>
</evidence>
<dbReference type="PANTHER" id="PTHR42751">
    <property type="entry name" value="SODIUM/HYDROGEN EXCHANGER FAMILY/TRKA DOMAIN PROTEIN"/>
    <property type="match status" value="1"/>
</dbReference>
<dbReference type="GO" id="GO:0016020">
    <property type="term" value="C:membrane"/>
    <property type="evidence" value="ECO:0007669"/>
    <property type="project" value="UniProtKB-SubCell"/>
</dbReference>
<dbReference type="EMBL" id="JAHESF010000008">
    <property type="protein sequence ID" value="MBT1697223.1"/>
    <property type="molecule type" value="Genomic_DNA"/>
</dbReference>
<feature type="transmembrane region" description="Helical" evidence="7">
    <location>
        <begin position="224"/>
        <end position="252"/>
    </location>
</feature>
<feature type="transmembrane region" description="Helical" evidence="7">
    <location>
        <begin position="36"/>
        <end position="55"/>
    </location>
</feature>
<evidence type="ECO:0000313" key="10">
    <source>
        <dbReference type="Proteomes" id="UP001319200"/>
    </source>
</evidence>
<evidence type="ECO:0000256" key="3">
    <source>
        <dbReference type="ARBA" id="ARBA00022448"/>
    </source>
</evidence>
<feature type="transmembrane region" description="Helical" evidence="7">
    <location>
        <begin position="121"/>
        <end position="140"/>
    </location>
</feature>
<evidence type="ECO:0000313" key="9">
    <source>
        <dbReference type="EMBL" id="MBT1697223.1"/>
    </source>
</evidence>
<gene>
    <name evidence="9" type="ORF">KK083_10075</name>
</gene>
<dbReference type="AlphaFoldDB" id="A0AAP2GMQ5"/>
<protein>
    <submittedName>
        <fullName evidence="9">Cation:proton antiporter</fullName>
    </submittedName>
</protein>
<keyword evidence="6 7" id="KW-0472">Membrane</keyword>
<feature type="transmembrane region" description="Helical" evidence="7">
    <location>
        <begin position="272"/>
        <end position="290"/>
    </location>
</feature>
<feature type="transmembrane region" description="Helical" evidence="7">
    <location>
        <begin position="12"/>
        <end position="29"/>
    </location>
</feature>
<dbReference type="Gene3D" id="1.20.1530.20">
    <property type="match status" value="1"/>
</dbReference>
<dbReference type="GO" id="GO:0015297">
    <property type="term" value="F:antiporter activity"/>
    <property type="evidence" value="ECO:0007669"/>
    <property type="project" value="InterPro"/>
</dbReference>
<feature type="transmembrane region" description="Helical" evidence="7">
    <location>
        <begin position="152"/>
        <end position="172"/>
    </location>
</feature>
<dbReference type="RefSeq" id="WP_254163057.1">
    <property type="nucleotide sequence ID" value="NZ_JAHESF010000008.1"/>
</dbReference>
<keyword evidence="10" id="KW-1185">Reference proteome</keyword>
<feature type="transmembrane region" description="Helical" evidence="7">
    <location>
        <begin position="361"/>
        <end position="386"/>
    </location>
</feature>